<dbReference type="NCBIfam" id="TIGR01313">
    <property type="entry name" value="therm_gnt_kin"/>
    <property type="match status" value="1"/>
</dbReference>
<keyword evidence="6 9" id="KW-0418">Kinase</keyword>
<evidence type="ECO:0000256" key="7">
    <source>
        <dbReference type="ARBA" id="ARBA00022840"/>
    </source>
</evidence>
<evidence type="ECO:0000313" key="10">
    <source>
        <dbReference type="EMBL" id="ABN66210.2"/>
    </source>
</evidence>
<comment type="catalytic activity">
    <reaction evidence="8 9">
        <text>D-gluconate + ATP = 6-phospho-D-gluconate + ADP + H(+)</text>
        <dbReference type="Rhea" id="RHEA:19433"/>
        <dbReference type="ChEBI" id="CHEBI:15378"/>
        <dbReference type="ChEBI" id="CHEBI:18391"/>
        <dbReference type="ChEBI" id="CHEBI:30616"/>
        <dbReference type="ChEBI" id="CHEBI:58759"/>
        <dbReference type="ChEBI" id="CHEBI:456216"/>
        <dbReference type="EC" id="2.7.1.12"/>
    </reaction>
</comment>
<dbReference type="RefSeq" id="XP_001384239.2">
    <property type="nucleotide sequence ID" value="XM_001384202.1"/>
</dbReference>
<comment type="pathway">
    <text evidence="1 9">Carbohydrate acid metabolism; D-gluconate degradation.</text>
</comment>
<dbReference type="InterPro" id="IPR006001">
    <property type="entry name" value="Therm_gnt_kin"/>
</dbReference>
<evidence type="ECO:0000256" key="9">
    <source>
        <dbReference type="RuleBase" id="RU363066"/>
    </source>
</evidence>
<dbReference type="eggNOG" id="KOG3354">
    <property type="taxonomic scope" value="Eukaryota"/>
</dbReference>
<dbReference type="PANTHER" id="PTHR43442">
    <property type="entry name" value="GLUCONOKINASE-RELATED"/>
    <property type="match status" value="1"/>
</dbReference>
<dbReference type="Pfam" id="PF13238">
    <property type="entry name" value="AAA_18"/>
    <property type="match status" value="1"/>
</dbReference>
<dbReference type="GO" id="GO:0005524">
    <property type="term" value="F:ATP binding"/>
    <property type="evidence" value="ECO:0007669"/>
    <property type="project" value="UniProtKB-KW"/>
</dbReference>
<name>A3LUB2_PICST</name>
<accession>A3LUB2</accession>
<keyword evidence="5 9" id="KW-0547">Nucleotide-binding</keyword>
<dbReference type="PANTHER" id="PTHR43442:SF3">
    <property type="entry name" value="GLUCONOKINASE-RELATED"/>
    <property type="match status" value="1"/>
</dbReference>
<evidence type="ECO:0000256" key="4">
    <source>
        <dbReference type="ARBA" id="ARBA00022679"/>
    </source>
</evidence>
<evidence type="ECO:0000256" key="6">
    <source>
        <dbReference type="ARBA" id="ARBA00022777"/>
    </source>
</evidence>
<dbReference type="GO" id="GO:0005737">
    <property type="term" value="C:cytoplasm"/>
    <property type="evidence" value="ECO:0007669"/>
    <property type="project" value="TreeGrafter"/>
</dbReference>
<dbReference type="CDD" id="cd02021">
    <property type="entry name" value="GntK"/>
    <property type="match status" value="1"/>
</dbReference>
<dbReference type="OrthoDB" id="275177at2759"/>
<dbReference type="GO" id="GO:0005975">
    <property type="term" value="P:carbohydrate metabolic process"/>
    <property type="evidence" value="ECO:0007669"/>
    <property type="project" value="InterPro"/>
</dbReference>
<dbReference type="FunCoup" id="A3LUB2">
    <property type="interactions" value="1126"/>
</dbReference>
<protein>
    <recommendedName>
        <fullName evidence="3 9">Gluconokinase</fullName>
        <ecNumber evidence="3 9">2.7.1.12</ecNumber>
    </recommendedName>
</protein>
<dbReference type="EC" id="2.7.1.12" evidence="3 9"/>
<keyword evidence="7 9" id="KW-0067">ATP-binding</keyword>
<dbReference type="Gene3D" id="3.40.50.300">
    <property type="entry name" value="P-loop containing nucleotide triphosphate hydrolases"/>
    <property type="match status" value="1"/>
</dbReference>
<evidence type="ECO:0000256" key="3">
    <source>
        <dbReference type="ARBA" id="ARBA00012054"/>
    </source>
</evidence>
<evidence type="ECO:0000256" key="8">
    <source>
        <dbReference type="ARBA" id="ARBA00048090"/>
    </source>
</evidence>
<dbReference type="InterPro" id="IPR027417">
    <property type="entry name" value="P-loop_NTPase"/>
</dbReference>
<keyword evidence="11" id="KW-1185">Reference proteome</keyword>
<dbReference type="EMBL" id="CP000498">
    <property type="protein sequence ID" value="ABN66210.2"/>
    <property type="molecule type" value="Genomic_DNA"/>
</dbReference>
<dbReference type="STRING" id="322104.A3LUB2"/>
<reference evidence="10 11" key="1">
    <citation type="journal article" date="2007" name="Nat. Biotechnol.">
        <title>Genome sequence of the lignocellulose-bioconverting and xylose-fermenting yeast Pichia stipitis.</title>
        <authorList>
            <person name="Jeffries T.W."/>
            <person name="Grigoriev I.V."/>
            <person name="Grimwood J."/>
            <person name="Laplaza J.M."/>
            <person name="Aerts A."/>
            <person name="Salamov A."/>
            <person name="Schmutz J."/>
            <person name="Lindquist E."/>
            <person name="Dehal P."/>
            <person name="Shapiro H."/>
            <person name="Jin Y.S."/>
            <person name="Passoth V."/>
            <person name="Richardson P.M."/>
        </authorList>
    </citation>
    <scope>NUCLEOTIDE SEQUENCE [LARGE SCALE GENOMIC DNA]</scope>
    <source>
        <strain evidence="11">ATCC 58785 / CBS 6054 / NBRC 10063 / NRRL Y-11545</strain>
    </source>
</reference>
<gene>
    <name evidence="10" type="primary">GLK2</name>
    <name evidence="10" type="ORF">PICST_83065</name>
</gene>
<dbReference type="KEGG" id="pic:PICST_83065"/>
<dbReference type="GeneID" id="4838902"/>
<evidence type="ECO:0000256" key="5">
    <source>
        <dbReference type="ARBA" id="ARBA00022741"/>
    </source>
</evidence>
<dbReference type="Proteomes" id="UP000002258">
    <property type="component" value="Chromosome 4"/>
</dbReference>
<proteinExistence type="inferred from homology"/>
<evidence type="ECO:0000313" key="11">
    <source>
        <dbReference type="Proteomes" id="UP000002258"/>
    </source>
</evidence>
<sequence>MTTQPSKSVVIVVGGPAGTGKTTVSQALGEHFSCPVVEGDELHPQANVDKMSSGIPLTDEDRWGWLTELSQVASSKSVEGSNESKKAVVSCSMLKKVYRDHIKKSAVDGGSSIEFRFVFLYTTFEELLQRVGNRKDHFMKSDMVKSQFDIMEIPEGDELLENGGEAVAVNATGKSPEQINTEVIAALER</sequence>
<keyword evidence="4 9" id="KW-0808">Transferase</keyword>
<dbReference type="UniPathway" id="UPA00792"/>
<evidence type="ECO:0000256" key="2">
    <source>
        <dbReference type="ARBA" id="ARBA00008420"/>
    </source>
</evidence>
<dbReference type="SUPFAM" id="SSF52540">
    <property type="entry name" value="P-loop containing nucleoside triphosphate hydrolases"/>
    <property type="match status" value="1"/>
</dbReference>
<dbReference type="InParanoid" id="A3LUB2"/>
<dbReference type="OMA" id="YEGDDYH"/>
<organism evidence="10 11">
    <name type="scientific">Scheffersomyces stipitis (strain ATCC 58785 / CBS 6054 / NBRC 10063 / NRRL Y-11545)</name>
    <name type="common">Yeast</name>
    <name type="synonym">Pichia stipitis</name>
    <dbReference type="NCBI Taxonomy" id="322104"/>
    <lineage>
        <taxon>Eukaryota</taxon>
        <taxon>Fungi</taxon>
        <taxon>Dikarya</taxon>
        <taxon>Ascomycota</taxon>
        <taxon>Saccharomycotina</taxon>
        <taxon>Pichiomycetes</taxon>
        <taxon>Debaryomycetaceae</taxon>
        <taxon>Scheffersomyces</taxon>
    </lineage>
</organism>
<dbReference type="AlphaFoldDB" id="A3LUB2"/>
<dbReference type="GO" id="GO:0046316">
    <property type="term" value="F:gluconokinase activity"/>
    <property type="evidence" value="ECO:0007669"/>
    <property type="project" value="UniProtKB-EC"/>
</dbReference>
<dbReference type="HOGENOM" id="CLU_077168_5_0_1"/>
<evidence type="ECO:0000256" key="1">
    <source>
        <dbReference type="ARBA" id="ARBA00004875"/>
    </source>
</evidence>
<comment type="similarity">
    <text evidence="2 9">Belongs to the gluconokinase GntK/GntV family.</text>
</comment>